<dbReference type="GO" id="GO:0005829">
    <property type="term" value="C:cytosol"/>
    <property type="evidence" value="ECO:0007669"/>
    <property type="project" value="TreeGrafter"/>
</dbReference>
<dbReference type="InterPro" id="IPR051374">
    <property type="entry name" value="Ataxin-10/CTR86_families"/>
</dbReference>
<feature type="region of interest" description="Disordered" evidence="6">
    <location>
        <begin position="417"/>
        <end position="447"/>
    </location>
</feature>
<evidence type="ECO:0000256" key="2">
    <source>
        <dbReference type="ARBA" id="ARBA00022618"/>
    </source>
</evidence>
<evidence type="ECO:0000256" key="4">
    <source>
        <dbReference type="ARBA" id="ARBA00044746"/>
    </source>
</evidence>
<comment type="caution">
    <text evidence="8">The sequence shown here is derived from an EMBL/GenBank/DDBJ whole genome shotgun (WGS) entry which is preliminary data.</text>
</comment>
<feature type="compositionally biased region" description="Low complexity" evidence="6">
    <location>
        <begin position="420"/>
        <end position="439"/>
    </location>
</feature>
<dbReference type="AlphaFoldDB" id="A0A427YC27"/>
<dbReference type="InterPro" id="IPR019156">
    <property type="entry name" value="Ataxin-10_domain"/>
</dbReference>
<comment type="function">
    <text evidence="4">May play a role in the regulation of cytokinesis.</text>
</comment>
<feature type="domain" description="Ataxin-10" evidence="7">
    <location>
        <begin position="454"/>
        <end position="498"/>
    </location>
</feature>
<dbReference type="PANTHER" id="PTHR13255">
    <property type="entry name" value="ATAXIN-10"/>
    <property type="match status" value="1"/>
</dbReference>
<comment type="similarity">
    <text evidence="1">Belongs to the ataxin-10 family.</text>
</comment>
<dbReference type="PANTHER" id="PTHR13255:SF0">
    <property type="entry name" value="ATAXIN-10"/>
    <property type="match status" value="1"/>
</dbReference>
<reference evidence="8 9" key="1">
    <citation type="submission" date="2018-11" db="EMBL/GenBank/DDBJ databases">
        <title>Genome sequence of Saitozyma podzolica DSM 27192.</title>
        <authorList>
            <person name="Aliyu H."/>
            <person name="Gorte O."/>
            <person name="Ochsenreither K."/>
        </authorList>
    </citation>
    <scope>NUCLEOTIDE SEQUENCE [LARGE SCALE GENOMIC DNA]</scope>
    <source>
        <strain evidence="8 9">DSM 27192</strain>
    </source>
</reference>
<name>A0A427YC27_9TREE</name>
<keyword evidence="9" id="KW-1185">Reference proteome</keyword>
<evidence type="ECO:0000256" key="1">
    <source>
        <dbReference type="ARBA" id="ARBA00008384"/>
    </source>
</evidence>
<organism evidence="8 9">
    <name type="scientific">Saitozyma podzolica</name>
    <dbReference type="NCBI Taxonomy" id="1890683"/>
    <lineage>
        <taxon>Eukaryota</taxon>
        <taxon>Fungi</taxon>
        <taxon>Dikarya</taxon>
        <taxon>Basidiomycota</taxon>
        <taxon>Agaricomycotina</taxon>
        <taxon>Tremellomycetes</taxon>
        <taxon>Tremellales</taxon>
        <taxon>Trimorphomycetaceae</taxon>
        <taxon>Saitozyma</taxon>
    </lineage>
</organism>
<dbReference type="Pfam" id="PF09759">
    <property type="entry name" value="Atx10homo_assoc"/>
    <property type="match status" value="1"/>
</dbReference>
<accession>A0A427YC27</accession>
<keyword evidence="2" id="KW-0132">Cell division</keyword>
<evidence type="ECO:0000256" key="5">
    <source>
        <dbReference type="ARBA" id="ARBA00044801"/>
    </source>
</evidence>
<evidence type="ECO:0000259" key="7">
    <source>
        <dbReference type="Pfam" id="PF09759"/>
    </source>
</evidence>
<feature type="region of interest" description="Disordered" evidence="6">
    <location>
        <begin position="496"/>
        <end position="563"/>
    </location>
</feature>
<dbReference type="OrthoDB" id="379794at2759"/>
<evidence type="ECO:0000256" key="6">
    <source>
        <dbReference type="SAM" id="MobiDB-lite"/>
    </source>
</evidence>
<evidence type="ECO:0000256" key="3">
    <source>
        <dbReference type="ARBA" id="ARBA00023306"/>
    </source>
</evidence>
<keyword evidence="3" id="KW-0131">Cell cycle</keyword>
<evidence type="ECO:0000313" key="9">
    <source>
        <dbReference type="Proteomes" id="UP000279259"/>
    </source>
</evidence>
<proteinExistence type="inferred from homology"/>
<dbReference type="GO" id="GO:0051301">
    <property type="term" value="P:cell division"/>
    <property type="evidence" value="ECO:0007669"/>
    <property type="project" value="UniProtKB-KW"/>
</dbReference>
<gene>
    <name evidence="8" type="ORF">EHS25_002902</name>
</gene>
<sequence>MDSAELLHELEEDPQTVRDSDERCLALAAQAEATARYAAQHLDERHQIVEDLSTASSHGVWYRFGRHWSSLADSFGAHGTSVASEDSRILLATALAKLERNLVAGIPEHQAQAVEHEPEVRRLIFNVTSFTRIEDSHFFTLHAVLTQLLSNLISPTSGHPGADRIAEDKLALYLSGTREDDVIIRLLDSADPKTNIATLHLTNNVTRNSRPRLVRMLDGPGLRWVSKILGRMDDWHEAHDGRFELACGLVNSFIDQSLQSQLFASLSSPNEPISPSQTTLLKLLDSRLSDSTAHIRPSSSVPNNMDNMEVDDPTHPNRFLIPVFHLLSAYAMTSMSHVPDDARLPKVFEGLVLVCEALSSIGLKVQGEKDLQVGDIGRGAEEGSDGDLIQEMKDPEDGTGLIKPIIESIRSLDDFAPRVNPRANASNGNNNDNGSMTPNRPALPPDQARPLAQLKRNLVQLLGILSFEDIAVGDQVREHGGIQLLLSLTEVDEANPLERPAGACPVRGEESDAGQSGESGDHRRDGSGGGVIRDGRAAPGAREDEEAGKRGRSALRNAESASASSLIAMHTQHMLGSRPVLP</sequence>
<dbReference type="Proteomes" id="UP000279259">
    <property type="component" value="Unassembled WGS sequence"/>
</dbReference>
<dbReference type="EMBL" id="RSCD01000016">
    <property type="protein sequence ID" value="RSH88675.1"/>
    <property type="molecule type" value="Genomic_DNA"/>
</dbReference>
<protein>
    <recommendedName>
        <fullName evidence="5">Ataxin-10 homolog</fullName>
    </recommendedName>
</protein>
<evidence type="ECO:0000313" key="8">
    <source>
        <dbReference type="EMBL" id="RSH88675.1"/>
    </source>
</evidence>